<dbReference type="PANTHER" id="PTHR10366:SF564">
    <property type="entry name" value="STEROL-4-ALPHA-CARBOXYLATE 3-DEHYDROGENASE, DECARBOXYLATING"/>
    <property type="match status" value="1"/>
</dbReference>
<dbReference type="Pfam" id="PF01370">
    <property type="entry name" value="Epimerase"/>
    <property type="match status" value="1"/>
</dbReference>
<dbReference type="STRING" id="1296121.A0A1A6ADM3"/>
<dbReference type="InterPro" id="IPR036291">
    <property type="entry name" value="NAD(P)-bd_dom_sf"/>
</dbReference>
<dbReference type="FunFam" id="3.40.50.720:FF:000191">
    <property type="entry name" value="Methylglyoxal reductase (NADPH-dependent)"/>
    <property type="match status" value="1"/>
</dbReference>
<sequence length="349" mass="37726">MPIIEKGDLVLVTGASGFLASHAVLAFLQAGYRVRGTVRSKQKGEYLSRLCTSKGLIGFSYVLVPDISVAGAFDDAVVGIDALAHLASPFYTANVADPQELIGPAVNGTVGILKSIANKGVKVKRVVITSSVAAIMSPESRPPPQRYTSEDWNEDSIVQLARNGASSGGVVAYRASKTLAEKAFWDFIEIEKPEWDGIVLNPPLILGEVIHEVESPDRLNTSVAAFWKWLSGQQAESDLPSPLGNYINVKDIALAHVNALSVPEAAGRRLIVGNGPFSGQDYCDVIHENYPQRQGVPIGRPGTHAEIAKRMDIFDGSQARAVLGIEYKDFKTTVTEMTDSLLSRWRPEK</sequence>
<dbReference type="VEuPathDB" id="FungiDB:I303_02353"/>
<evidence type="ECO:0000256" key="2">
    <source>
        <dbReference type="ARBA" id="ARBA00023445"/>
    </source>
</evidence>
<dbReference type="InterPro" id="IPR001509">
    <property type="entry name" value="Epimerase_deHydtase"/>
</dbReference>
<dbReference type="Gene3D" id="3.40.50.720">
    <property type="entry name" value="NAD(P)-binding Rossmann-like Domain"/>
    <property type="match status" value="1"/>
</dbReference>
<evidence type="ECO:0000259" key="3">
    <source>
        <dbReference type="Pfam" id="PF01370"/>
    </source>
</evidence>
<name>A0A1A6ADM3_9TREE</name>
<proteinExistence type="inferred from homology"/>
<evidence type="ECO:0000256" key="1">
    <source>
        <dbReference type="ARBA" id="ARBA00023002"/>
    </source>
</evidence>
<dbReference type="AlphaFoldDB" id="A0A1A6ADM3"/>
<keyword evidence="1" id="KW-0560">Oxidoreductase</keyword>
<evidence type="ECO:0000313" key="4">
    <source>
        <dbReference type="EMBL" id="OBR88133.1"/>
    </source>
</evidence>
<gene>
    <name evidence="4" type="ORF">I303_02353</name>
</gene>
<dbReference type="InterPro" id="IPR050425">
    <property type="entry name" value="NAD(P)_dehydrat-like"/>
</dbReference>
<dbReference type="PANTHER" id="PTHR10366">
    <property type="entry name" value="NAD DEPENDENT EPIMERASE/DEHYDRATASE"/>
    <property type="match status" value="1"/>
</dbReference>
<dbReference type="GO" id="GO:0016616">
    <property type="term" value="F:oxidoreductase activity, acting on the CH-OH group of donors, NAD or NADP as acceptor"/>
    <property type="evidence" value="ECO:0007669"/>
    <property type="project" value="TreeGrafter"/>
</dbReference>
<dbReference type="OrthoDB" id="2735536at2759"/>
<dbReference type="EMBL" id="KI894028">
    <property type="protein sequence ID" value="OBR88133.1"/>
    <property type="molecule type" value="Genomic_DNA"/>
</dbReference>
<dbReference type="SUPFAM" id="SSF51735">
    <property type="entry name" value="NAD(P)-binding Rossmann-fold domains"/>
    <property type="match status" value="1"/>
</dbReference>
<accession>A0A1A6ADM3</accession>
<reference evidence="4" key="1">
    <citation type="submission" date="2013-07" db="EMBL/GenBank/DDBJ databases">
        <title>The Genome Sequence of Cryptococcus dejecticola CBS10117.</title>
        <authorList>
            <consortium name="The Broad Institute Genome Sequencing Platform"/>
            <person name="Cuomo C."/>
            <person name="Litvintseva A."/>
            <person name="Chen Y."/>
            <person name="Heitman J."/>
            <person name="Sun S."/>
            <person name="Springer D."/>
            <person name="Dromer F."/>
            <person name="Young S.K."/>
            <person name="Zeng Q."/>
            <person name="Gargeya S."/>
            <person name="Fitzgerald M."/>
            <person name="Abouelleil A."/>
            <person name="Alvarado L."/>
            <person name="Berlin A.M."/>
            <person name="Chapman S.B."/>
            <person name="Dewar J."/>
            <person name="Goldberg J."/>
            <person name="Griggs A."/>
            <person name="Gujja S."/>
            <person name="Hansen M."/>
            <person name="Howarth C."/>
            <person name="Imamovic A."/>
            <person name="Larimer J."/>
            <person name="McCowan C."/>
            <person name="Murphy C."/>
            <person name="Pearson M."/>
            <person name="Priest M."/>
            <person name="Roberts A."/>
            <person name="Saif S."/>
            <person name="Shea T."/>
            <person name="Sykes S."/>
            <person name="Wortman J."/>
            <person name="Nusbaum C."/>
            <person name="Birren B."/>
        </authorList>
    </citation>
    <scope>NUCLEOTIDE SEQUENCE [LARGE SCALE GENOMIC DNA]</scope>
    <source>
        <strain evidence="4">CBS 10117</strain>
    </source>
</reference>
<feature type="domain" description="NAD-dependent epimerase/dehydratase" evidence="3">
    <location>
        <begin position="10"/>
        <end position="265"/>
    </location>
</feature>
<protein>
    <recommendedName>
        <fullName evidence="3">NAD-dependent epimerase/dehydratase domain-containing protein</fullName>
    </recommendedName>
</protein>
<comment type="similarity">
    <text evidence="2">Belongs to the NAD(P)-dependent epimerase/dehydratase family. Dihydroflavonol-4-reductase subfamily.</text>
</comment>
<organism evidence="4">
    <name type="scientific">Kwoniella dejecticola CBS 10117</name>
    <dbReference type="NCBI Taxonomy" id="1296121"/>
    <lineage>
        <taxon>Eukaryota</taxon>
        <taxon>Fungi</taxon>
        <taxon>Dikarya</taxon>
        <taxon>Basidiomycota</taxon>
        <taxon>Agaricomycotina</taxon>
        <taxon>Tremellomycetes</taxon>
        <taxon>Tremellales</taxon>
        <taxon>Cryptococcaceae</taxon>
        <taxon>Kwoniella</taxon>
    </lineage>
</organism>